<evidence type="ECO:0000256" key="2">
    <source>
        <dbReference type="ARBA" id="ARBA00007603"/>
    </source>
</evidence>
<dbReference type="Pfam" id="PF12022">
    <property type="entry name" value="COG2_C"/>
    <property type="match status" value="1"/>
</dbReference>
<comment type="similarity">
    <text evidence="2">Belongs to the COG2 family.</text>
</comment>
<dbReference type="STRING" id="27835.A0A158QXY5"/>
<dbReference type="OMA" id="TFIDKCM"/>
<evidence type="ECO:0000256" key="5">
    <source>
        <dbReference type="ARBA" id="ARBA00022927"/>
    </source>
</evidence>
<feature type="domain" description="COG complex component COG2 C-terminal" evidence="11">
    <location>
        <begin position="351"/>
        <end position="634"/>
    </location>
</feature>
<dbReference type="InterPro" id="IPR009316">
    <property type="entry name" value="COG2"/>
</dbReference>
<dbReference type="GO" id="GO:0000139">
    <property type="term" value="C:Golgi membrane"/>
    <property type="evidence" value="ECO:0007669"/>
    <property type="project" value="UniProtKB-SubCell"/>
</dbReference>
<dbReference type="GO" id="GO:0017119">
    <property type="term" value="C:Golgi transport complex"/>
    <property type="evidence" value="ECO:0007669"/>
    <property type="project" value="TreeGrafter"/>
</dbReference>
<feature type="domain" description="Conserved oligomeric Golgi complex subunit 2 N-terminal" evidence="10">
    <location>
        <begin position="27"/>
        <end position="101"/>
    </location>
</feature>
<keyword evidence="7" id="KW-0472">Membrane</keyword>
<dbReference type="GO" id="GO:0006891">
    <property type="term" value="P:intra-Golgi vesicle-mediated transport"/>
    <property type="evidence" value="ECO:0007669"/>
    <property type="project" value="TreeGrafter"/>
</dbReference>
<organism evidence="14">
    <name type="scientific">Nippostrongylus brasiliensis</name>
    <name type="common">Rat hookworm</name>
    <dbReference type="NCBI Taxonomy" id="27835"/>
    <lineage>
        <taxon>Eukaryota</taxon>
        <taxon>Metazoa</taxon>
        <taxon>Ecdysozoa</taxon>
        <taxon>Nematoda</taxon>
        <taxon>Chromadorea</taxon>
        <taxon>Rhabditida</taxon>
        <taxon>Rhabditina</taxon>
        <taxon>Rhabditomorpha</taxon>
        <taxon>Strongyloidea</taxon>
        <taxon>Heligmosomidae</taxon>
        <taxon>Nippostrongylus</taxon>
    </lineage>
</organism>
<evidence type="ECO:0000256" key="6">
    <source>
        <dbReference type="ARBA" id="ARBA00023034"/>
    </source>
</evidence>
<evidence type="ECO:0000256" key="4">
    <source>
        <dbReference type="ARBA" id="ARBA00022448"/>
    </source>
</evidence>
<feature type="region of interest" description="Disordered" evidence="9">
    <location>
        <begin position="656"/>
        <end position="703"/>
    </location>
</feature>
<proteinExistence type="inferred from homology"/>
<reference evidence="12 13" key="2">
    <citation type="submission" date="2018-11" db="EMBL/GenBank/DDBJ databases">
        <authorList>
            <consortium name="Pathogen Informatics"/>
        </authorList>
    </citation>
    <scope>NUCLEOTIDE SEQUENCE [LARGE SCALE GENOMIC DNA]</scope>
</reference>
<dbReference type="GO" id="GO:0015031">
    <property type="term" value="P:protein transport"/>
    <property type="evidence" value="ECO:0007669"/>
    <property type="project" value="UniProtKB-KW"/>
</dbReference>
<reference evidence="14" key="1">
    <citation type="submission" date="2016-04" db="UniProtKB">
        <authorList>
            <consortium name="WormBaseParasite"/>
        </authorList>
    </citation>
    <scope>IDENTIFICATION</scope>
</reference>
<evidence type="ECO:0000256" key="1">
    <source>
        <dbReference type="ARBA" id="ARBA00004395"/>
    </source>
</evidence>
<evidence type="ECO:0000259" key="10">
    <source>
        <dbReference type="Pfam" id="PF06148"/>
    </source>
</evidence>
<comment type="subcellular location">
    <subcellularLocation>
        <location evidence="1">Golgi apparatus membrane</location>
        <topology evidence="1">Peripheral membrane protein</topology>
    </subcellularLocation>
</comment>
<keyword evidence="4" id="KW-0813">Transport</keyword>
<dbReference type="PANTHER" id="PTHR12961:SF0">
    <property type="entry name" value="CONSERVED OLIGOMERIC GOLGI COMPLEX SUBUNIT 2"/>
    <property type="match status" value="1"/>
</dbReference>
<dbReference type="PANTHER" id="PTHR12961">
    <property type="entry name" value="CONSERVED OLIGOMERIC GOLGI COMPLEX COMPONENT 2"/>
    <property type="match status" value="1"/>
</dbReference>
<keyword evidence="6" id="KW-0333">Golgi apparatus</keyword>
<keyword evidence="5" id="KW-0653">Protein transport</keyword>
<evidence type="ECO:0000256" key="7">
    <source>
        <dbReference type="ARBA" id="ARBA00023136"/>
    </source>
</evidence>
<evidence type="ECO:0000256" key="9">
    <source>
        <dbReference type="SAM" id="MobiDB-lite"/>
    </source>
</evidence>
<dbReference type="EMBL" id="UYSL01019906">
    <property type="protein sequence ID" value="VDL71199.1"/>
    <property type="molecule type" value="Genomic_DNA"/>
</dbReference>
<accession>A0A158QXY5</accession>
<dbReference type="InterPro" id="IPR024602">
    <property type="entry name" value="COG_su2_N"/>
</dbReference>
<dbReference type="AlphaFoldDB" id="A0A158QXY5"/>
<dbReference type="Pfam" id="PF06148">
    <property type="entry name" value="COG2_N"/>
    <property type="match status" value="1"/>
</dbReference>
<feature type="compositionally biased region" description="Basic and acidic residues" evidence="9">
    <location>
        <begin position="680"/>
        <end position="695"/>
    </location>
</feature>
<dbReference type="InterPro" id="IPR024603">
    <property type="entry name" value="COG_complex_COG2_C"/>
</dbReference>
<evidence type="ECO:0000256" key="3">
    <source>
        <dbReference type="ARBA" id="ARBA00020977"/>
    </source>
</evidence>
<dbReference type="GO" id="GO:0007030">
    <property type="term" value="P:Golgi organization"/>
    <property type="evidence" value="ECO:0007669"/>
    <property type="project" value="InterPro"/>
</dbReference>
<evidence type="ECO:0000256" key="8">
    <source>
        <dbReference type="ARBA" id="ARBA00031344"/>
    </source>
</evidence>
<keyword evidence="13" id="KW-1185">Reference proteome</keyword>
<evidence type="ECO:0000313" key="14">
    <source>
        <dbReference type="WBParaSite" id="NBR_0000760901-mRNA-1"/>
    </source>
</evidence>
<evidence type="ECO:0000313" key="13">
    <source>
        <dbReference type="Proteomes" id="UP000271162"/>
    </source>
</evidence>
<gene>
    <name evidence="12" type="ORF">NBR_LOCUS7610</name>
</gene>
<protein>
    <recommendedName>
        <fullName evidence="3">Conserved oligomeric Golgi complex subunit 2</fullName>
    </recommendedName>
    <alternativeName>
        <fullName evidence="8">Component of oligomeric Golgi complex 2</fullName>
    </alternativeName>
</protein>
<evidence type="ECO:0000313" key="12">
    <source>
        <dbReference type="EMBL" id="VDL71199.1"/>
    </source>
</evidence>
<evidence type="ECO:0000259" key="11">
    <source>
        <dbReference type="Pfam" id="PF12022"/>
    </source>
</evidence>
<sequence length="703" mass="78807">MSSGGGGESVSPRIFAPSSFVFDDSQLCFNKNHFGRPDFNVQRFMNLARRRAGLKQIQQDLRMYLKSVQHSMIELINDDYADFVHLSSNLVSLQSTIDKIENDMNTVWSEFESSTSDAVRSAERVEKFCVELSENRSSQVEIRYRISFLSALQRLTSLLDNVPETVGALWLEKVSSCLVDASSYKENLAEDSRESKMLNKLLARLETVLCDEGVRSASSDCASLPHVLSLLTLADCTHSLTARLVSDLIYPKLVHPAKDNYEMLVAVFEGVNKMRSEWTKILGPKYTGQVEKFLEQTLLTFLLTFIDKCMGTVAVPTNTAMFHRCFSATQEFVQQWPQHSHSRSMLKAIRDKFNLVVYFKLVTHKSVRQVDSEMTAESLKISAEVSESDVFCDVSATILRTVDTIWADDVFLYPIADKLWDFTLRLLGKHLAWARSLVELPTMDGTAELGGMEAWRALLAVRYDLSTVASKVFDLTLEQVWPKLADMNVDTTIFGQCLTRFNLLVDAECAKIDDVVVKLISAALLKELDCVSEVPKQYRWTKKPSPSSHSSYITAAHAKLEQFVAELSKKEHPAAEKLIRSTVVNAYERLVAKAGEVLDSVDATGSSLSRFKRKAGTLDGTSDDDKIRTQIYRDLSYCKSKGAELSVEVEGMDKLIQRSRPEATENNPSEKVNGTTSTHENVETSKPKSEEKVEISAELDSAS</sequence>
<name>A0A158QXY5_NIPBR</name>
<feature type="compositionally biased region" description="Polar residues" evidence="9">
    <location>
        <begin position="664"/>
        <end position="679"/>
    </location>
</feature>
<dbReference type="Proteomes" id="UP000271162">
    <property type="component" value="Unassembled WGS sequence"/>
</dbReference>
<dbReference type="WBParaSite" id="NBR_0000760901-mRNA-1">
    <property type="protein sequence ID" value="NBR_0000760901-mRNA-1"/>
    <property type="gene ID" value="NBR_0000760901"/>
</dbReference>